<keyword evidence="9 16" id="KW-0028">Amino-acid biosynthesis</keyword>
<dbReference type="Pfam" id="PF00682">
    <property type="entry name" value="HMGL-like"/>
    <property type="match status" value="1"/>
</dbReference>
<feature type="binding site" evidence="16">
    <location>
        <position position="275"/>
    </location>
    <ligand>
        <name>Mn(2+)</name>
        <dbReference type="ChEBI" id="CHEBI:29035"/>
    </ligand>
</feature>
<dbReference type="PROSITE" id="PS50991">
    <property type="entry name" value="PYR_CT"/>
    <property type="match status" value="1"/>
</dbReference>
<dbReference type="HAMAP" id="MF_01025">
    <property type="entry name" value="LeuA_type1"/>
    <property type="match status" value="1"/>
</dbReference>
<dbReference type="NCBIfam" id="TIGR00973">
    <property type="entry name" value="leuA_bact"/>
    <property type="match status" value="1"/>
</dbReference>
<dbReference type="KEGG" id="pam:PANA_0706"/>
<comment type="catalytic activity">
    <reaction evidence="1 16">
        <text>3-methyl-2-oxobutanoate + acetyl-CoA + H2O = (2S)-2-isopropylmalate + CoA + H(+)</text>
        <dbReference type="Rhea" id="RHEA:21524"/>
        <dbReference type="ChEBI" id="CHEBI:1178"/>
        <dbReference type="ChEBI" id="CHEBI:11851"/>
        <dbReference type="ChEBI" id="CHEBI:15377"/>
        <dbReference type="ChEBI" id="CHEBI:15378"/>
        <dbReference type="ChEBI" id="CHEBI:57287"/>
        <dbReference type="ChEBI" id="CHEBI:57288"/>
        <dbReference type="EC" id="2.3.3.13"/>
    </reaction>
</comment>
<dbReference type="NCBIfam" id="NF002086">
    <property type="entry name" value="PRK00915.1-3"/>
    <property type="match status" value="1"/>
</dbReference>
<dbReference type="InterPro" id="IPR050073">
    <property type="entry name" value="2-IPM_HCS-like"/>
</dbReference>
<dbReference type="Pfam" id="PF22617">
    <property type="entry name" value="HCS_D2"/>
    <property type="match status" value="1"/>
</dbReference>
<evidence type="ECO:0000256" key="4">
    <source>
        <dbReference type="ARBA" id="ARBA00009396"/>
    </source>
</evidence>
<dbReference type="STRING" id="706191.PANA_0706"/>
<dbReference type="SUPFAM" id="SSF110921">
    <property type="entry name" value="2-isopropylmalate synthase LeuA, allosteric (dimerisation) domain"/>
    <property type="match status" value="1"/>
</dbReference>
<evidence type="ECO:0000256" key="13">
    <source>
        <dbReference type="ARBA" id="ARBA00023304"/>
    </source>
</evidence>
<feature type="binding site" evidence="16">
    <location>
        <position position="51"/>
    </location>
    <ligand>
        <name>Mn(2+)</name>
        <dbReference type="ChEBI" id="CHEBI:29035"/>
    </ligand>
</feature>
<evidence type="ECO:0000256" key="1">
    <source>
        <dbReference type="ARBA" id="ARBA00000064"/>
    </source>
</evidence>
<evidence type="ECO:0000256" key="8">
    <source>
        <dbReference type="ARBA" id="ARBA00022490"/>
    </source>
</evidence>
<evidence type="ECO:0000256" key="12">
    <source>
        <dbReference type="ARBA" id="ARBA00023211"/>
    </source>
</evidence>
<organism evidence="18 19">
    <name type="scientific">Pantoea ananatis (strain LMG 20103)</name>
    <dbReference type="NCBI Taxonomy" id="706191"/>
    <lineage>
        <taxon>Bacteria</taxon>
        <taxon>Pseudomonadati</taxon>
        <taxon>Pseudomonadota</taxon>
        <taxon>Gammaproteobacteria</taxon>
        <taxon>Enterobacterales</taxon>
        <taxon>Erwiniaceae</taxon>
        <taxon>Pantoea</taxon>
    </lineage>
</organism>
<dbReference type="FunFam" id="3.20.20.70:FF:000010">
    <property type="entry name" value="2-isopropylmalate synthase"/>
    <property type="match status" value="1"/>
</dbReference>
<dbReference type="GO" id="GO:0009098">
    <property type="term" value="P:L-leucine biosynthetic process"/>
    <property type="evidence" value="ECO:0007669"/>
    <property type="project" value="UniProtKB-UniRule"/>
</dbReference>
<keyword evidence="19" id="KW-1185">Reference proteome</keyword>
<dbReference type="Pfam" id="PF08502">
    <property type="entry name" value="LeuA_dimer"/>
    <property type="match status" value="1"/>
</dbReference>
<comment type="subcellular location">
    <subcellularLocation>
        <location evidence="2">Cytoplasm</location>
    </subcellularLocation>
</comment>
<evidence type="ECO:0000256" key="2">
    <source>
        <dbReference type="ARBA" id="ARBA00004496"/>
    </source>
</evidence>
<reference evidence="18 19" key="1">
    <citation type="journal article" date="2010" name="J. Bacteriol.">
        <title>Genome sequence of Pantoea ananatis LMG20103, the causative agent of Eucalyptus blight and dieback.</title>
        <authorList>
            <person name="De Maayer P."/>
            <person name="Chan W.Y."/>
            <person name="Venter S.N."/>
            <person name="Toth I.K."/>
            <person name="Birch P.R."/>
            <person name="Joubert F."/>
            <person name="Coutinho T.A."/>
        </authorList>
    </citation>
    <scope>NUCLEOTIDE SEQUENCE [LARGE SCALE GENOMIC DNA]</scope>
    <source>
        <strain evidence="18 19">LMG 20103</strain>
    </source>
</reference>
<keyword evidence="8 16" id="KW-0963">Cytoplasm</keyword>
<gene>
    <name evidence="16 18" type="primary">leuA</name>
    <name evidence="18" type="ordered locus">PANA_0706</name>
</gene>
<dbReference type="InterPro" id="IPR013709">
    <property type="entry name" value="2-isopropylmalate_synth_dimer"/>
</dbReference>
<dbReference type="PANTHER" id="PTHR10277:SF9">
    <property type="entry name" value="2-ISOPROPYLMALATE SYNTHASE 1, CHLOROPLASTIC-RELATED"/>
    <property type="match status" value="1"/>
</dbReference>
<dbReference type="Proteomes" id="UP000001702">
    <property type="component" value="Chromosome"/>
</dbReference>
<dbReference type="InterPro" id="IPR013785">
    <property type="entry name" value="Aldolase_TIM"/>
</dbReference>
<dbReference type="AlphaFoldDB" id="D4GJR3"/>
<accession>D4GJR3</accession>
<comment type="cofactor">
    <cofactor evidence="16">
        <name>Mn(2+)</name>
        <dbReference type="ChEBI" id="CHEBI:29035"/>
    </cofactor>
</comment>
<sequence length="557" mass="61500">MWAKSNTDSNLLKVKNPRLSRVFLCSLQGKKRKRMNTMSQQVIIFDTTLRDGEQALQASLSVKEKLQIALALERMGVDVMEVGFPVSSPGDFESVQTIARTIKNSRVCGLARCVEQDIDAAYESLRVAEAFRIHTFIATSPMHIATKLRSTLPEVIERAVRMVKRARNYTDDVEFSCEDGGRTPIDDLCRMVEAAINAGATTINIPDTVGYTLPNEYANIISQLIHRVPNIDKAILSVHTHDDLGMATGNAIAAVQAGARQVEGTLNGLGERAGNCALEEVIMAIKTRQQIMNVHTNIHHQEIYRTSQMISQICNMPIPANKAVVGSNAFAHSSGIHQDGVIKNRENYEILTPESIGLHKIQLNLTSRSGRAAVKHRMEEMGYTESEYNLDSLYDAFLKLADKKGQVFDYDLEALAFINKQNEEPEFFQLNDFNVQSGSSITATASVNLGCGEQTKSEAATGNGPVDAVYQAINRITQFNAELVNYKLTAKGHGENALGQVDIVVGYNNRKFHGVGLATDIVESSAKAMVNALNNIWRAKQVEKELQRKSKDQKETV</sequence>
<evidence type="ECO:0000256" key="9">
    <source>
        <dbReference type="ARBA" id="ARBA00022605"/>
    </source>
</evidence>
<evidence type="ECO:0000256" key="14">
    <source>
        <dbReference type="ARBA" id="ARBA00029993"/>
    </source>
</evidence>
<dbReference type="Gene3D" id="3.30.160.270">
    <property type="match status" value="1"/>
</dbReference>
<evidence type="ECO:0000256" key="15">
    <source>
        <dbReference type="ARBA" id="ARBA00037629"/>
    </source>
</evidence>
<dbReference type="GO" id="GO:0003852">
    <property type="term" value="F:2-isopropylmalate synthase activity"/>
    <property type="evidence" value="ECO:0007669"/>
    <property type="project" value="UniProtKB-UniRule"/>
</dbReference>
<dbReference type="SUPFAM" id="SSF51569">
    <property type="entry name" value="Aldolase"/>
    <property type="match status" value="1"/>
</dbReference>
<evidence type="ECO:0000256" key="16">
    <source>
        <dbReference type="HAMAP-Rule" id="MF_01025"/>
    </source>
</evidence>
<evidence type="ECO:0000256" key="5">
    <source>
        <dbReference type="ARBA" id="ARBA00012973"/>
    </source>
</evidence>
<comment type="pathway">
    <text evidence="3 16">Amino-acid biosynthesis; L-leucine biosynthesis; L-leucine from 3-methyl-2-oxobutanoate: step 1/4.</text>
</comment>
<evidence type="ECO:0000256" key="6">
    <source>
        <dbReference type="ARBA" id="ARBA00018198"/>
    </source>
</evidence>
<dbReference type="InterPro" id="IPR036230">
    <property type="entry name" value="LeuA_allosteric_dom_sf"/>
</dbReference>
<evidence type="ECO:0000313" key="18">
    <source>
        <dbReference type="EMBL" id="ADD75873.1"/>
    </source>
</evidence>
<comment type="subunit">
    <text evidence="16">Homodimer.</text>
</comment>
<dbReference type="CDD" id="cd07940">
    <property type="entry name" value="DRE_TIM_IPMS"/>
    <property type="match status" value="1"/>
</dbReference>
<feature type="domain" description="Pyruvate carboxyltransferase" evidence="17">
    <location>
        <begin position="42"/>
        <end position="304"/>
    </location>
</feature>
<keyword evidence="11 16" id="KW-0479">Metal-binding</keyword>
<dbReference type="HOGENOM" id="CLU_022158_0_1_6"/>
<evidence type="ECO:0000256" key="11">
    <source>
        <dbReference type="ARBA" id="ARBA00022723"/>
    </source>
</evidence>
<dbReference type="PANTHER" id="PTHR10277">
    <property type="entry name" value="HOMOCITRATE SYNTHASE-RELATED"/>
    <property type="match status" value="1"/>
</dbReference>
<protein>
    <recommendedName>
        <fullName evidence="6 16">2-isopropylmalate synthase</fullName>
        <ecNumber evidence="5 16">2.3.3.13</ecNumber>
    </recommendedName>
    <alternativeName>
        <fullName evidence="14 16">Alpha-IPM synthase</fullName>
    </alternativeName>
    <alternativeName>
        <fullName evidence="16">Alpha-isopropylmalate synthase</fullName>
    </alternativeName>
</protein>
<dbReference type="SMART" id="SM00917">
    <property type="entry name" value="LeuA_dimer"/>
    <property type="match status" value="1"/>
</dbReference>
<feature type="binding site" evidence="16">
    <location>
        <position position="239"/>
    </location>
    <ligand>
        <name>Mn(2+)</name>
        <dbReference type="ChEBI" id="CHEBI:29035"/>
    </ligand>
</feature>
<dbReference type="GO" id="GO:0003985">
    <property type="term" value="F:acetyl-CoA C-acetyltransferase activity"/>
    <property type="evidence" value="ECO:0007669"/>
    <property type="project" value="UniProtKB-UniRule"/>
</dbReference>
<dbReference type="GO" id="GO:0005829">
    <property type="term" value="C:cytosol"/>
    <property type="evidence" value="ECO:0007669"/>
    <property type="project" value="TreeGrafter"/>
</dbReference>
<feature type="binding site" evidence="16">
    <location>
        <position position="241"/>
    </location>
    <ligand>
        <name>Mn(2+)</name>
        <dbReference type="ChEBI" id="CHEBI:29035"/>
    </ligand>
</feature>
<name>D4GJR3_PANAM</name>
<dbReference type="InterPro" id="IPR005671">
    <property type="entry name" value="LeuA_bact_synth"/>
</dbReference>
<evidence type="ECO:0000256" key="10">
    <source>
        <dbReference type="ARBA" id="ARBA00022679"/>
    </source>
</evidence>
<keyword evidence="13 16" id="KW-0100">Branched-chain amino acid biosynthesis</keyword>
<dbReference type="NCBIfam" id="NF002084">
    <property type="entry name" value="PRK00915.1-1"/>
    <property type="match status" value="1"/>
</dbReference>
<dbReference type="InterPro" id="IPR054691">
    <property type="entry name" value="LeuA/HCS_post-cat"/>
</dbReference>
<dbReference type="FunFam" id="1.10.238.260:FF:000001">
    <property type="entry name" value="2-isopropylmalate synthase"/>
    <property type="match status" value="1"/>
</dbReference>
<dbReference type="Gene3D" id="3.20.20.70">
    <property type="entry name" value="Aldolase class I"/>
    <property type="match status" value="1"/>
</dbReference>
<dbReference type="PROSITE" id="PS00816">
    <property type="entry name" value="AIPM_HOMOCIT_SYNTH_2"/>
    <property type="match status" value="1"/>
</dbReference>
<proteinExistence type="inferred from homology"/>
<dbReference type="UniPathway" id="UPA00048">
    <property type="reaction ID" value="UER00070"/>
</dbReference>
<dbReference type="PROSITE" id="PS00815">
    <property type="entry name" value="AIPM_HOMOCIT_SYNTH_1"/>
    <property type="match status" value="1"/>
</dbReference>
<comment type="function">
    <text evidence="15 16">Catalyzes the condensation of the acetyl group of acetyl-CoA with 3-methyl-2-oxobutanoate (2-ketoisovalerate) to form 3-carboxy-3-hydroxy-4-methylpentanoate (2-isopropylmalate).</text>
</comment>
<keyword evidence="7 16" id="KW-0432">Leucine biosynthesis</keyword>
<evidence type="ECO:0000256" key="3">
    <source>
        <dbReference type="ARBA" id="ARBA00004689"/>
    </source>
</evidence>
<dbReference type="eggNOG" id="COG0119">
    <property type="taxonomic scope" value="Bacteria"/>
</dbReference>
<dbReference type="EC" id="2.3.3.13" evidence="5 16"/>
<dbReference type="FunFam" id="3.30.160.270:FF:000001">
    <property type="entry name" value="2-isopropylmalate synthase"/>
    <property type="match status" value="1"/>
</dbReference>
<dbReference type="Gene3D" id="1.10.238.260">
    <property type="match status" value="1"/>
</dbReference>
<dbReference type="GO" id="GO:0030145">
    <property type="term" value="F:manganese ion binding"/>
    <property type="evidence" value="ECO:0007669"/>
    <property type="project" value="UniProtKB-UniRule"/>
</dbReference>
<evidence type="ECO:0000313" key="19">
    <source>
        <dbReference type="Proteomes" id="UP000001702"/>
    </source>
</evidence>
<dbReference type="EMBL" id="CP001875">
    <property type="protein sequence ID" value="ADD75873.1"/>
    <property type="molecule type" value="Genomic_DNA"/>
</dbReference>
<evidence type="ECO:0000256" key="7">
    <source>
        <dbReference type="ARBA" id="ARBA00022430"/>
    </source>
</evidence>
<evidence type="ECO:0000259" key="17">
    <source>
        <dbReference type="PROSITE" id="PS50991"/>
    </source>
</evidence>
<dbReference type="InterPro" id="IPR000891">
    <property type="entry name" value="PYR_CT"/>
</dbReference>
<keyword evidence="12 16" id="KW-0464">Manganese</keyword>
<feature type="region of interest" description="Regulatory domain" evidence="16">
    <location>
        <begin position="429"/>
        <end position="557"/>
    </location>
</feature>
<comment type="similarity">
    <text evidence="4 16">Belongs to the alpha-IPM synthase/homocitrate synthase family. LeuA type 1 subfamily.</text>
</comment>
<keyword evidence="10 16" id="KW-0808">Transferase</keyword>
<dbReference type="InterPro" id="IPR002034">
    <property type="entry name" value="AIPM/Hcit_synth_CS"/>
</dbReference>